<feature type="domain" description="PAC" evidence="13">
    <location>
        <begin position="110"/>
        <end position="158"/>
    </location>
</feature>
<dbReference type="InterPro" id="IPR003594">
    <property type="entry name" value="HATPase_dom"/>
</dbReference>
<evidence type="ECO:0000259" key="10">
    <source>
        <dbReference type="PROSITE" id="PS50109"/>
    </source>
</evidence>
<dbReference type="SUPFAM" id="SSF55785">
    <property type="entry name" value="PYP-like sensor domain (PAS domain)"/>
    <property type="match status" value="2"/>
</dbReference>
<dbReference type="Pfam" id="PF02518">
    <property type="entry name" value="HATPase_c"/>
    <property type="match status" value="1"/>
</dbReference>
<evidence type="ECO:0000256" key="2">
    <source>
        <dbReference type="ARBA" id="ARBA00012438"/>
    </source>
</evidence>
<feature type="domain" description="Response regulatory" evidence="11">
    <location>
        <begin position="561"/>
        <end position="676"/>
    </location>
</feature>
<feature type="domain" description="PAC" evidence="13">
    <location>
        <begin position="236"/>
        <end position="300"/>
    </location>
</feature>
<feature type="modified residue" description="4-aspartylphosphate" evidence="9">
    <location>
        <position position="610"/>
    </location>
</feature>
<evidence type="ECO:0000256" key="8">
    <source>
        <dbReference type="ARBA" id="ARBA00023012"/>
    </source>
</evidence>
<keyword evidence="3 9" id="KW-0597">Phosphoprotein</keyword>
<feature type="domain" description="Histidine kinase" evidence="10">
    <location>
        <begin position="313"/>
        <end position="540"/>
    </location>
</feature>
<dbReference type="Pfam" id="PF00072">
    <property type="entry name" value="Response_reg"/>
    <property type="match status" value="1"/>
</dbReference>
<accession>A0A1H8A7H2</accession>
<dbReference type="NCBIfam" id="TIGR00229">
    <property type="entry name" value="sensory_box"/>
    <property type="match status" value="2"/>
</dbReference>
<dbReference type="InterPro" id="IPR005467">
    <property type="entry name" value="His_kinase_dom"/>
</dbReference>
<dbReference type="PROSITE" id="PS50109">
    <property type="entry name" value="HIS_KIN"/>
    <property type="match status" value="1"/>
</dbReference>
<evidence type="ECO:0000313" key="14">
    <source>
        <dbReference type="EMBL" id="SEM66650.1"/>
    </source>
</evidence>
<dbReference type="InterPro" id="IPR001789">
    <property type="entry name" value="Sig_transdc_resp-reg_receiver"/>
</dbReference>
<dbReference type="STRING" id="43775.SAMN04489760_1322"/>
<dbReference type="GO" id="GO:0000155">
    <property type="term" value="F:phosphorelay sensor kinase activity"/>
    <property type="evidence" value="ECO:0007669"/>
    <property type="project" value="InterPro"/>
</dbReference>
<evidence type="ECO:0000256" key="1">
    <source>
        <dbReference type="ARBA" id="ARBA00000085"/>
    </source>
</evidence>
<dbReference type="AlphaFoldDB" id="A0A1H8A7H2"/>
<dbReference type="SMART" id="SM00448">
    <property type="entry name" value="REC"/>
    <property type="match status" value="1"/>
</dbReference>
<dbReference type="InterPro" id="IPR004358">
    <property type="entry name" value="Sig_transdc_His_kin-like_C"/>
</dbReference>
<protein>
    <recommendedName>
        <fullName evidence="2">histidine kinase</fullName>
        <ecNumber evidence="2">2.7.13.3</ecNumber>
    </recommendedName>
</protein>
<dbReference type="Pfam" id="PF08448">
    <property type="entry name" value="PAS_4"/>
    <property type="match status" value="1"/>
</dbReference>
<dbReference type="Proteomes" id="UP000198744">
    <property type="component" value="Unassembled WGS sequence"/>
</dbReference>
<dbReference type="CDD" id="cd00082">
    <property type="entry name" value="HisKA"/>
    <property type="match status" value="1"/>
</dbReference>
<evidence type="ECO:0000259" key="12">
    <source>
        <dbReference type="PROSITE" id="PS50112"/>
    </source>
</evidence>
<dbReference type="PROSITE" id="PS50112">
    <property type="entry name" value="PAS"/>
    <property type="match status" value="2"/>
</dbReference>
<dbReference type="InterPro" id="IPR000700">
    <property type="entry name" value="PAS-assoc_C"/>
</dbReference>
<evidence type="ECO:0000256" key="5">
    <source>
        <dbReference type="ARBA" id="ARBA00022741"/>
    </source>
</evidence>
<dbReference type="SUPFAM" id="SSF55874">
    <property type="entry name" value="ATPase domain of HSP90 chaperone/DNA topoisomerase II/histidine kinase"/>
    <property type="match status" value="1"/>
</dbReference>
<keyword evidence="7" id="KW-0067">ATP-binding</keyword>
<evidence type="ECO:0000256" key="9">
    <source>
        <dbReference type="PROSITE-ProRule" id="PRU00169"/>
    </source>
</evidence>
<dbReference type="PANTHER" id="PTHR43065:SF46">
    <property type="entry name" value="C4-DICARBOXYLATE TRANSPORT SENSOR PROTEIN DCTB"/>
    <property type="match status" value="1"/>
</dbReference>
<keyword evidence="6" id="KW-0418">Kinase</keyword>
<evidence type="ECO:0000259" key="13">
    <source>
        <dbReference type="PROSITE" id="PS50113"/>
    </source>
</evidence>
<reference evidence="14 15" key="1">
    <citation type="submission" date="2016-10" db="EMBL/GenBank/DDBJ databases">
        <authorList>
            <person name="de Groot N.N."/>
        </authorList>
    </citation>
    <scope>NUCLEOTIDE SEQUENCE [LARGE SCALE GENOMIC DNA]</scope>
    <source>
        <strain evidence="14 15">DSM 8423</strain>
    </source>
</reference>
<dbReference type="InterPro" id="IPR011006">
    <property type="entry name" value="CheY-like_superfamily"/>
</dbReference>
<dbReference type="Pfam" id="PF00512">
    <property type="entry name" value="HisKA"/>
    <property type="match status" value="1"/>
</dbReference>
<dbReference type="CDD" id="cd00130">
    <property type="entry name" value="PAS"/>
    <property type="match status" value="2"/>
</dbReference>
<dbReference type="InterPro" id="IPR013767">
    <property type="entry name" value="PAS_fold"/>
</dbReference>
<evidence type="ECO:0000259" key="11">
    <source>
        <dbReference type="PROSITE" id="PS50110"/>
    </source>
</evidence>
<dbReference type="EC" id="2.7.13.3" evidence="2"/>
<dbReference type="Gene3D" id="3.30.450.20">
    <property type="entry name" value="PAS domain"/>
    <property type="match status" value="2"/>
</dbReference>
<dbReference type="SUPFAM" id="SSF52172">
    <property type="entry name" value="CheY-like"/>
    <property type="match status" value="1"/>
</dbReference>
<dbReference type="SUPFAM" id="SSF47384">
    <property type="entry name" value="Homodimeric domain of signal transducing histidine kinase"/>
    <property type="match status" value="1"/>
</dbReference>
<dbReference type="PROSITE" id="PS50110">
    <property type="entry name" value="RESPONSE_REGULATORY"/>
    <property type="match status" value="1"/>
</dbReference>
<gene>
    <name evidence="14" type="ORF">SAMN04489760_1322</name>
</gene>
<sequence>MQTSEPGRINLIDGKCGIGNIVEHRKAEREIKKTEAWYRAIFENTGTAMMVVEEDTTISLANTEFENLTGYSKEEIEGKISWTVFPVKEDLERMMIQHHLRRIQPAEARRNYEFRLVNKNGQTREIHLTVDMIPDTKKSIASLLDITERRQADETLKESQRKLADIIEFFPDATLVVDRSGTVAAWNRALEDLTGVQAADMLGKGNYEYALPFHGYRRPILVDLALDRNKTEKSGKAYETLLTDRGILRGEGLAANLSTGNRYCSATAIALYDSRGEAVAAIECIRDITEQKRIEERLNRAEKMEALGTLAGGVAHDLNNVLGVLVGYSELLMETLPEGSLQKGYAQNILRSSERGAAIIQDLLTMARRGVSVSEVVDLNKIIVDYLDSPEHQKLSSYNQSIRIKTELTEDLLHIKGSPIHLNKSIMNLVSNAAEAISGAGVITIKTENRNLDYTINGYDHMREGDYVVLSVSDTGGGIPEKDLGKIFEPFYTKKVMGRSGTGLGLAVVWGTVKDHHGFIDVKSEEDLGSTFTLYFPVTREELVRKREKSDIAQYMGRNESILVVDDMEFQRELAINLVSKLNYEVSAVSSGEAAIEYLKTHKADLLLLDMLMEPGIDGLETFERVREIVPRQKAIIVSGFAEDERVRKAHELGAGEYVRKPYNLEKIGLAIRKELDRR</sequence>
<evidence type="ECO:0000256" key="7">
    <source>
        <dbReference type="ARBA" id="ARBA00022840"/>
    </source>
</evidence>
<dbReference type="GO" id="GO:0006355">
    <property type="term" value="P:regulation of DNA-templated transcription"/>
    <property type="evidence" value="ECO:0007669"/>
    <property type="project" value="InterPro"/>
</dbReference>
<dbReference type="InterPro" id="IPR000014">
    <property type="entry name" value="PAS"/>
</dbReference>
<keyword evidence="15" id="KW-1185">Reference proteome</keyword>
<evidence type="ECO:0000256" key="3">
    <source>
        <dbReference type="ARBA" id="ARBA00022553"/>
    </source>
</evidence>
<keyword evidence="4" id="KW-0808">Transferase</keyword>
<dbReference type="InterPro" id="IPR036097">
    <property type="entry name" value="HisK_dim/P_sf"/>
</dbReference>
<comment type="catalytic activity">
    <reaction evidence="1">
        <text>ATP + protein L-histidine = ADP + protein N-phospho-L-histidine.</text>
        <dbReference type="EC" id="2.7.13.3"/>
    </reaction>
</comment>
<dbReference type="InterPro" id="IPR003661">
    <property type="entry name" value="HisK_dim/P_dom"/>
</dbReference>
<dbReference type="Gene3D" id="3.40.50.2300">
    <property type="match status" value="1"/>
</dbReference>
<organism evidence="14 15">
    <name type="scientific">Syntrophus gentianae</name>
    <dbReference type="NCBI Taxonomy" id="43775"/>
    <lineage>
        <taxon>Bacteria</taxon>
        <taxon>Pseudomonadati</taxon>
        <taxon>Thermodesulfobacteriota</taxon>
        <taxon>Syntrophia</taxon>
        <taxon>Syntrophales</taxon>
        <taxon>Syntrophaceae</taxon>
        <taxon>Syntrophus</taxon>
    </lineage>
</organism>
<dbReference type="Pfam" id="PF00989">
    <property type="entry name" value="PAS"/>
    <property type="match status" value="1"/>
</dbReference>
<dbReference type="InterPro" id="IPR036890">
    <property type="entry name" value="HATPase_C_sf"/>
</dbReference>
<dbReference type="PANTHER" id="PTHR43065">
    <property type="entry name" value="SENSOR HISTIDINE KINASE"/>
    <property type="match status" value="1"/>
</dbReference>
<dbReference type="SMART" id="SM00388">
    <property type="entry name" value="HisKA"/>
    <property type="match status" value="1"/>
</dbReference>
<feature type="domain" description="PAS" evidence="12">
    <location>
        <begin position="34"/>
        <end position="79"/>
    </location>
</feature>
<dbReference type="PRINTS" id="PR00344">
    <property type="entry name" value="BCTRLSENSOR"/>
</dbReference>
<evidence type="ECO:0000256" key="6">
    <source>
        <dbReference type="ARBA" id="ARBA00022777"/>
    </source>
</evidence>
<evidence type="ECO:0000256" key="4">
    <source>
        <dbReference type="ARBA" id="ARBA00022679"/>
    </source>
</evidence>
<dbReference type="Gene3D" id="1.10.287.130">
    <property type="match status" value="1"/>
</dbReference>
<keyword evidence="5" id="KW-0547">Nucleotide-binding</keyword>
<keyword evidence="8" id="KW-0902">Two-component regulatory system</keyword>
<dbReference type="PROSITE" id="PS50113">
    <property type="entry name" value="PAC"/>
    <property type="match status" value="2"/>
</dbReference>
<dbReference type="EMBL" id="FOBS01000032">
    <property type="protein sequence ID" value="SEM66650.1"/>
    <property type="molecule type" value="Genomic_DNA"/>
</dbReference>
<evidence type="ECO:0000313" key="15">
    <source>
        <dbReference type="Proteomes" id="UP000198744"/>
    </source>
</evidence>
<dbReference type="Gene3D" id="3.30.565.10">
    <property type="entry name" value="Histidine kinase-like ATPase, C-terminal domain"/>
    <property type="match status" value="1"/>
</dbReference>
<dbReference type="GO" id="GO:0005524">
    <property type="term" value="F:ATP binding"/>
    <property type="evidence" value="ECO:0007669"/>
    <property type="project" value="UniProtKB-KW"/>
</dbReference>
<dbReference type="SMART" id="SM00387">
    <property type="entry name" value="HATPase_c"/>
    <property type="match status" value="1"/>
</dbReference>
<dbReference type="InterPro" id="IPR013656">
    <property type="entry name" value="PAS_4"/>
</dbReference>
<dbReference type="SMART" id="SM00091">
    <property type="entry name" value="PAS"/>
    <property type="match status" value="2"/>
</dbReference>
<feature type="domain" description="PAS" evidence="12">
    <location>
        <begin position="159"/>
        <end position="212"/>
    </location>
</feature>
<proteinExistence type="predicted"/>
<name>A0A1H8A7H2_9BACT</name>
<dbReference type="InterPro" id="IPR035965">
    <property type="entry name" value="PAS-like_dom_sf"/>
</dbReference>